<dbReference type="EMBL" id="LO018304">
    <property type="protein sequence ID" value="CUM61996.1"/>
    <property type="molecule type" value="Genomic_DNA"/>
</dbReference>
<sequence>MLTLVLMGSTTPWLSELADMGINYLAGVAITDADALRQTIAEGGGTRIFDVGVQYCVLQLY</sequence>
<dbReference type="SUPFAM" id="SSF159713">
    <property type="entry name" value="Dhaf3308-like"/>
    <property type="match status" value="1"/>
</dbReference>
<dbReference type="Pfam" id="PF04016">
    <property type="entry name" value="DUF364"/>
    <property type="match status" value="1"/>
</dbReference>
<organism evidence="1">
    <name type="scientific">Planktothrix agardhii</name>
    <name type="common">Oscillatoria agardhii</name>
    <dbReference type="NCBI Taxonomy" id="1160"/>
    <lineage>
        <taxon>Bacteria</taxon>
        <taxon>Bacillati</taxon>
        <taxon>Cyanobacteriota</taxon>
        <taxon>Cyanophyceae</taxon>
        <taxon>Oscillatoriophycideae</taxon>
        <taxon>Oscillatoriales</taxon>
        <taxon>Microcoleaceae</taxon>
        <taxon>Planktothrix</taxon>
    </lineage>
</organism>
<accession>A0A1J1JNW8</accession>
<dbReference type="RefSeq" id="WP_026785960.1">
    <property type="nucleotide sequence ID" value="NZ_JBEIHM010000041.1"/>
</dbReference>
<dbReference type="GeneID" id="77290004"/>
<protein>
    <submittedName>
        <fullName evidence="1">Uncharacterized protein</fullName>
    </submittedName>
</protein>
<gene>
    <name evidence="1" type="ORF">PLAM_4030</name>
</gene>
<evidence type="ECO:0000313" key="1">
    <source>
        <dbReference type="EMBL" id="CUM61996.1"/>
    </source>
</evidence>
<dbReference type="AlphaFoldDB" id="A0A1J1JNW8"/>
<reference evidence="1" key="1">
    <citation type="submission" date="2015-09" db="EMBL/GenBank/DDBJ databases">
        <authorList>
            <person name="Jackson K.R."/>
            <person name="Lunt B.L."/>
            <person name="Fisher J.N.B."/>
            <person name="Gardner A.V."/>
            <person name="Bailey M.E."/>
            <person name="Deus L.M."/>
            <person name="Earl A.S."/>
            <person name="Gibby P.D."/>
            <person name="Hartmann K.A."/>
            <person name="Liu J.E."/>
            <person name="Manci A.M."/>
            <person name="Nielsen D.A."/>
            <person name="Solomon M.B."/>
            <person name="Breakwell D.P."/>
            <person name="Burnett S.H."/>
            <person name="Grose J.H."/>
        </authorList>
    </citation>
    <scope>NUCLEOTIDE SEQUENCE</scope>
    <source>
        <strain evidence="1">7805</strain>
    </source>
</reference>
<proteinExistence type="predicted"/>
<dbReference type="InterPro" id="IPR007161">
    <property type="entry name" value="DUF364"/>
</dbReference>
<name>A0A1J1JNW8_PLAAG</name>